<evidence type="ECO:0000256" key="1">
    <source>
        <dbReference type="ARBA" id="ARBA00004418"/>
    </source>
</evidence>
<sequence>MRFANRSRFWIPAGILMVALAVSPAPAAEKITVGMVGKNQAYLPVWVGQQKGFFKEKGMDVGYSVVPRLDVEAQALLAGSIQFSTSAAEGVIRLVEKGQDMKIIASLNNVPGFSLVARKEYKTLKDLKGTTLGVSGLKSGTTVLMQEILRTNGMEFPRDYKMVQVGSTQERMMALEAGNISAVMLMIPTNYVAIDKGYPEVSNLSQYVKEFQFTDINVGGKWAKENPGKVVDFLEGILKSNRWIHANRKEAVEIAAKETGVPVDYADRAYEYYIANKVQPLDGTVPERGVERVIESLGEMGDLKKPYPPATKFIDMSYLREAQKRVFGR</sequence>
<comment type="caution">
    <text evidence="6">The sequence shown here is derived from an EMBL/GenBank/DDBJ whole genome shotgun (WGS) entry which is preliminary data.</text>
</comment>
<organism evidence="6 7">
    <name type="scientific">Tectimicrobiota bacterium</name>
    <dbReference type="NCBI Taxonomy" id="2528274"/>
    <lineage>
        <taxon>Bacteria</taxon>
        <taxon>Pseudomonadati</taxon>
        <taxon>Nitrospinota/Tectimicrobiota group</taxon>
        <taxon>Candidatus Tectimicrobiota</taxon>
    </lineage>
</organism>
<comment type="similarity">
    <text evidence="2">Belongs to the bacterial solute-binding protein SsuA/TauA family.</text>
</comment>
<gene>
    <name evidence="6" type="ORF">HYY65_07275</name>
</gene>
<dbReference type="PANTHER" id="PTHR30024">
    <property type="entry name" value="ALIPHATIC SULFONATES-BINDING PROTEIN-RELATED"/>
    <property type="match status" value="1"/>
</dbReference>
<dbReference type="GO" id="GO:0042597">
    <property type="term" value="C:periplasmic space"/>
    <property type="evidence" value="ECO:0007669"/>
    <property type="project" value="UniProtKB-SubCell"/>
</dbReference>
<reference evidence="6" key="1">
    <citation type="submission" date="2020-07" db="EMBL/GenBank/DDBJ databases">
        <title>Huge and variable diversity of episymbiotic CPR bacteria and DPANN archaea in groundwater ecosystems.</title>
        <authorList>
            <person name="He C.Y."/>
            <person name="Keren R."/>
            <person name="Whittaker M."/>
            <person name="Farag I.F."/>
            <person name="Doudna J."/>
            <person name="Cate J.H.D."/>
            <person name="Banfield J.F."/>
        </authorList>
    </citation>
    <scope>NUCLEOTIDE SEQUENCE</scope>
    <source>
        <strain evidence="6">NC_groundwater_717_Ag_S-0.2um_59_8</strain>
    </source>
</reference>
<feature type="domain" description="SsuA/THI5-like" evidence="5">
    <location>
        <begin position="42"/>
        <end position="251"/>
    </location>
</feature>
<evidence type="ECO:0000313" key="6">
    <source>
        <dbReference type="EMBL" id="MBI3014845.1"/>
    </source>
</evidence>
<proteinExistence type="inferred from homology"/>
<dbReference type="AlphaFoldDB" id="A0A932M0U7"/>
<name>A0A932M0U7_UNCTE</name>
<dbReference type="SUPFAM" id="SSF53850">
    <property type="entry name" value="Periplasmic binding protein-like II"/>
    <property type="match status" value="1"/>
</dbReference>
<evidence type="ECO:0000256" key="4">
    <source>
        <dbReference type="SAM" id="SignalP"/>
    </source>
</evidence>
<dbReference type="Gene3D" id="3.40.190.10">
    <property type="entry name" value="Periplasmic binding protein-like II"/>
    <property type="match status" value="2"/>
</dbReference>
<evidence type="ECO:0000256" key="3">
    <source>
        <dbReference type="ARBA" id="ARBA00022729"/>
    </source>
</evidence>
<dbReference type="Pfam" id="PF09084">
    <property type="entry name" value="NMT1"/>
    <property type="match status" value="1"/>
</dbReference>
<dbReference type="PANTHER" id="PTHR30024:SF47">
    <property type="entry name" value="TAURINE-BINDING PERIPLASMIC PROTEIN"/>
    <property type="match status" value="1"/>
</dbReference>
<dbReference type="Proteomes" id="UP000741360">
    <property type="component" value="Unassembled WGS sequence"/>
</dbReference>
<evidence type="ECO:0000256" key="2">
    <source>
        <dbReference type="ARBA" id="ARBA00010742"/>
    </source>
</evidence>
<protein>
    <submittedName>
        <fullName evidence="6">ABC transporter substrate-binding protein</fullName>
    </submittedName>
</protein>
<dbReference type="InterPro" id="IPR015168">
    <property type="entry name" value="SsuA/THI5"/>
</dbReference>
<evidence type="ECO:0000313" key="7">
    <source>
        <dbReference type="Proteomes" id="UP000741360"/>
    </source>
</evidence>
<dbReference type="EMBL" id="JACPSX010000133">
    <property type="protein sequence ID" value="MBI3014845.1"/>
    <property type="molecule type" value="Genomic_DNA"/>
</dbReference>
<accession>A0A932M0U7</accession>
<feature type="chain" id="PRO_5037991109" evidence="4">
    <location>
        <begin position="28"/>
        <end position="329"/>
    </location>
</feature>
<comment type="subcellular location">
    <subcellularLocation>
        <location evidence="1">Periplasm</location>
    </subcellularLocation>
</comment>
<evidence type="ECO:0000259" key="5">
    <source>
        <dbReference type="Pfam" id="PF09084"/>
    </source>
</evidence>
<feature type="signal peptide" evidence="4">
    <location>
        <begin position="1"/>
        <end position="27"/>
    </location>
</feature>
<keyword evidence="3 4" id="KW-0732">Signal</keyword>